<dbReference type="SUPFAM" id="SSF47413">
    <property type="entry name" value="lambda repressor-like DNA-binding domains"/>
    <property type="match status" value="1"/>
</dbReference>
<reference evidence="2 3" key="1">
    <citation type="submission" date="2021-01" db="EMBL/GenBank/DDBJ databases">
        <title>Genomic Encyclopedia of Type Strains, Phase IV (KMG-IV): sequencing the most valuable type-strain genomes for metagenomic binning, comparative biology and taxonomic classification.</title>
        <authorList>
            <person name="Goeker M."/>
        </authorList>
    </citation>
    <scope>NUCLEOTIDE SEQUENCE [LARGE SCALE GENOMIC DNA]</scope>
    <source>
        <strain evidence="2 3">DSM 105453</strain>
    </source>
</reference>
<evidence type="ECO:0000313" key="2">
    <source>
        <dbReference type="EMBL" id="MBM7714520.1"/>
    </source>
</evidence>
<dbReference type="CDD" id="cd00093">
    <property type="entry name" value="HTH_XRE"/>
    <property type="match status" value="1"/>
</dbReference>
<accession>A0ABS2R4E5</accession>
<keyword evidence="3" id="KW-1185">Reference proteome</keyword>
<organism evidence="2 3">
    <name type="scientific">Siminovitchia thermophila</name>
    <dbReference type="NCBI Taxonomy" id="1245522"/>
    <lineage>
        <taxon>Bacteria</taxon>
        <taxon>Bacillati</taxon>
        <taxon>Bacillota</taxon>
        <taxon>Bacilli</taxon>
        <taxon>Bacillales</taxon>
        <taxon>Bacillaceae</taxon>
        <taxon>Siminovitchia</taxon>
    </lineage>
</organism>
<feature type="domain" description="HTH cro/C1-type" evidence="1">
    <location>
        <begin position="7"/>
        <end position="62"/>
    </location>
</feature>
<proteinExistence type="predicted"/>
<evidence type="ECO:0000259" key="1">
    <source>
        <dbReference type="PROSITE" id="PS50943"/>
    </source>
</evidence>
<comment type="caution">
    <text evidence="2">The sequence shown here is derived from an EMBL/GenBank/DDBJ whole genome shotgun (WGS) entry which is preliminary data.</text>
</comment>
<dbReference type="SMART" id="SM00530">
    <property type="entry name" value="HTH_XRE"/>
    <property type="match status" value="1"/>
</dbReference>
<protein>
    <submittedName>
        <fullName evidence="2">Transcriptional regulator with XRE-family HTH domain</fullName>
    </submittedName>
</protein>
<dbReference type="PROSITE" id="PS50943">
    <property type="entry name" value="HTH_CROC1"/>
    <property type="match status" value="1"/>
</dbReference>
<gene>
    <name evidence="2" type="ORF">JOC94_001492</name>
</gene>
<name>A0ABS2R4E5_9BACI</name>
<dbReference type="Pfam" id="PF01381">
    <property type="entry name" value="HTH_3"/>
    <property type="match status" value="1"/>
</dbReference>
<dbReference type="Proteomes" id="UP000823485">
    <property type="component" value="Unassembled WGS sequence"/>
</dbReference>
<dbReference type="InterPro" id="IPR001387">
    <property type="entry name" value="Cro/C1-type_HTH"/>
</dbReference>
<sequence length="134" mass="15850">MAFHEELRKYRVEILKLSQEEAIRRLHISQTALSFYETGKRQITIDMLKDFKRAYSIPDEQLMRMMFGDPTGKEYPPLVLREHSRDADMQRVIEMLQKNPKLLNALVNLSYASEKTQKALTELLPHLLKFNENQ</sequence>
<dbReference type="EMBL" id="JAFBFH010000007">
    <property type="protein sequence ID" value="MBM7714520.1"/>
    <property type="molecule type" value="Genomic_DNA"/>
</dbReference>
<dbReference type="Gene3D" id="1.10.260.40">
    <property type="entry name" value="lambda repressor-like DNA-binding domains"/>
    <property type="match status" value="1"/>
</dbReference>
<dbReference type="InterPro" id="IPR010982">
    <property type="entry name" value="Lambda_DNA-bd_dom_sf"/>
</dbReference>
<evidence type="ECO:0000313" key="3">
    <source>
        <dbReference type="Proteomes" id="UP000823485"/>
    </source>
</evidence>
<dbReference type="RefSeq" id="WP_077109597.1">
    <property type="nucleotide sequence ID" value="NZ_JAFBFH010000007.1"/>
</dbReference>